<reference evidence="1" key="1">
    <citation type="submission" date="2018-05" db="EMBL/GenBank/DDBJ databases">
        <authorList>
            <person name="Lanie J.A."/>
            <person name="Ng W.-L."/>
            <person name="Kazmierczak K.M."/>
            <person name="Andrzejewski T.M."/>
            <person name="Davidsen T.M."/>
            <person name="Wayne K.J."/>
            <person name="Tettelin H."/>
            <person name="Glass J.I."/>
            <person name="Rusch D."/>
            <person name="Podicherti R."/>
            <person name="Tsui H.-C.T."/>
            <person name="Winkler M.E."/>
        </authorList>
    </citation>
    <scope>NUCLEOTIDE SEQUENCE</scope>
</reference>
<feature type="non-terminal residue" evidence="1">
    <location>
        <position position="261"/>
    </location>
</feature>
<name>A0A382YYB1_9ZZZZ</name>
<feature type="non-terminal residue" evidence="1">
    <location>
        <position position="1"/>
    </location>
</feature>
<accession>A0A382YYB1</accession>
<organism evidence="1">
    <name type="scientific">marine metagenome</name>
    <dbReference type="NCBI Taxonomy" id="408172"/>
    <lineage>
        <taxon>unclassified sequences</taxon>
        <taxon>metagenomes</taxon>
        <taxon>ecological metagenomes</taxon>
    </lineage>
</organism>
<gene>
    <name evidence="1" type="ORF">METZ01_LOCUS440944</name>
</gene>
<dbReference type="EMBL" id="UINC01179417">
    <property type="protein sequence ID" value="SVD88090.1"/>
    <property type="molecule type" value="Genomic_DNA"/>
</dbReference>
<dbReference type="AlphaFoldDB" id="A0A382YYB1"/>
<sequence>GSSVLNYLIGGKPVSELKVLVPADYANVEFVGRDVRNWKPDEAPDNSFTKSYTVYFQSTVFGDYTLLVTFERQFNPEGETLAFNGVRPVDVQQEVGYSILISKERFEQSQPEATGKPIALEPSEIPEEYRLLFDAPILEAYQYSSAGFTLNKHLKPLNRQDSLEQVADRAAFTTQVSNDGQAVTTATYYLKNRSRAHFEVTPEAGIKLWETKVTGKRVLPIMRGDTILVPLPKGQNLNAPIEVSLKFAPKLSNDDDVRVTL</sequence>
<evidence type="ECO:0000313" key="1">
    <source>
        <dbReference type="EMBL" id="SVD88090.1"/>
    </source>
</evidence>
<proteinExistence type="predicted"/>
<protein>
    <submittedName>
        <fullName evidence="1">Uncharacterized protein</fullName>
    </submittedName>
</protein>